<proteinExistence type="predicted"/>
<keyword evidence="3" id="KW-0694">RNA-binding</keyword>
<dbReference type="GO" id="GO:0070043">
    <property type="term" value="F:rRNA (guanine-N7-)-methyltransferase activity"/>
    <property type="evidence" value="ECO:0007669"/>
    <property type="project" value="TreeGrafter"/>
</dbReference>
<evidence type="ECO:0000259" key="4">
    <source>
        <dbReference type="PROSITE" id="PS51165"/>
    </source>
</evidence>
<accession>G4CFI6</accession>
<dbReference type="GO" id="GO:0008990">
    <property type="term" value="F:rRNA (guanine-N2-)-methyltransferase activity"/>
    <property type="evidence" value="ECO:0007669"/>
    <property type="project" value="TreeGrafter"/>
</dbReference>
<dbReference type="EMBL" id="AGAY01000013">
    <property type="protein sequence ID" value="EGY53450.1"/>
    <property type="molecule type" value="Genomic_DNA"/>
</dbReference>
<dbReference type="InterPro" id="IPR054170">
    <property type="entry name" value="RlmL_1st"/>
</dbReference>
<dbReference type="Pfam" id="PF22020">
    <property type="entry name" value="RlmL_1st"/>
    <property type="match status" value="1"/>
</dbReference>
<dbReference type="PROSITE" id="PS51165">
    <property type="entry name" value="THUMP"/>
    <property type="match status" value="1"/>
</dbReference>
<dbReference type="AlphaFoldDB" id="G4CFI6"/>
<reference evidence="5 6" key="1">
    <citation type="submission" date="2011-05" db="EMBL/GenBank/DDBJ databases">
        <authorList>
            <person name="Muzny D."/>
            <person name="Qin X."/>
            <person name="Deng J."/>
            <person name="Jiang H."/>
            <person name="Liu Y."/>
            <person name="Qu J."/>
            <person name="Song X.-Z."/>
            <person name="Zhang L."/>
            <person name="Thornton R."/>
            <person name="Coyle M."/>
            <person name="Francisco L."/>
            <person name="Jackson L."/>
            <person name="Javaid M."/>
            <person name="Korchina V."/>
            <person name="Kovar C."/>
            <person name="Mata R."/>
            <person name="Mathew T."/>
            <person name="Ngo R."/>
            <person name="Nguyen L."/>
            <person name="Nguyen N."/>
            <person name="Okwuonu G."/>
            <person name="Ongeri F."/>
            <person name="Pham C."/>
            <person name="Simmons D."/>
            <person name="Wilczek-Boney K."/>
            <person name="Hale W."/>
            <person name="Jakkamsetti A."/>
            <person name="Pham P."/>
            <person name="Ruth R."/>
            <person name="San Lucas F."/>
            <person name="Warren J."/>
            <person name="Zhang J."/>
            <person name="Zhao Z."/>
            <person name="Zhou C."/>
            <person name="Zhu D."/>
            <person name="Lee S."/>
            <person name="Bess C."/>
            <person name="Blankenburg K."/>
            <person name="Forbes L."/>
            <person name="Fu Q."/>
            <person name="Gubbala S."/>
            <person name="Hirani K."/>
            <person name="Jayaseelan J.C."/>
            <person name="Lara F."/>
            <person name="Munidasa M."/>
            <person name="Palculict T."/>
            <person name="Patil S."/>
            <person name="Pu L.-L."/>
            <person name="Saada N."/>
            <person name="Tang L."/>
            <person name="Weissenberger G."/>
            <person name="Zhu Y."/>
            <person name="Hemphill L."/>
            <person name="Shang Y."/>
            <person name="Youmans B."/>
            <person name="Ayvaz T."/>
            <person name="Ross M."/>
            <person name="Santibanez J."/>
            <person name="Aqrawi P."/>
            <person name="Gross S."/>
            <person name="Joshi V."/>
            <person name="Fowler G."/>
            <person name="Nazareth L."/>
            <person name="Reid J."/>
            <person name="Worley K."/>
            <person name="Petrosino J."/>
            <person name="Highlander S."/>
            <person name="Gibbs R."/>
        </authorList>
    </citation>
    <scope>NUCLEOTIDE SEQUENCE [LARGE SCALE GENOMIC DNA]</scope>
    <source>
        <strain evidence="5 6">871</strain>
    </source>
</reference>
<keyword evidence="1 5" id="KW-0489">Methyltransferase</keyword>
<dbReference type="InterPro" id="IPR029063">
    <property type="entry name" value="SAM-dependent_MTases_sf"/>
</dbReference>
<dbReference type="Gene3D" id="3.30.2130.30">
    <property type="match status" value="1"/>
</dbReference>
<feature type="domain" description="THUMP" evidence="4">
    <location>
        <begin position="71"/>
        <end position="182"/>
    </location>
</feature>
<dbReference type="STRING" id="1032488.HMPREF9371_0375"/>
<dbReference type="CDD" id="cd11715">
    <property type="entry name" value="THUMP_AdoMetMT"/>
    <property type="match status" value="1"/>
</dbReference>
<organism evidence="5 6">
    <name type="scientific">Neisseria shayeganii 871</name>
    <dbReference type="NCBI Taxonomy" id="1032488"/>
    <lineage>
        <taxon>Bacteria</taxon>
        <taxon>Pseudomonadati</taxon>
        <taxon>Pseudomonadota</taxon>
        <taxon>Betaproteobacteria</taxon>
        <taxon>Neisseriales</taxon>
        <taxon>Neisseriaceae</taxon>
        <taxon>Neisseria</taxon>
    </lineage>
</organism>
<protein>
    <submittedName>
        <fullName evidence="5">RNA methylase</fullName>
    </submittedName>
</protein>
<sequence length="406" mass="44983">MGAPIPPQRLPRSRLRLPETTFSQYPMTTYTLFTTCPRGLESVLSAELAACGGSDVRPADGGAYCRGTLETVYRLNLHARTAGRVLIQLGKSRYRNEQDIYTLARSIAWAKWFDVAQTFKIKAEGRRARLKSLDFAALKVKDGLCDAFREYCQARPSVDKAAPDVRIHAFFDEQDARLFIDSSGEALFKRGYRQDTGSAPLRENLAAGLLLLAGYDGSQPFQDPFCGSGTLVIEAALIATRRPPGLQRRFGFERLNNFDAALWQRLRQAAEADILPTAPMPLAGSDNDAALIRIAQANARAAEVEAAVVFDCLDVCDTRPNGEHGILLSNPPYGVRLAEVQALHALYPQLGSWLKQHYAGWLAGMFTADRNMPKLMRLSPKRKIPLYNGNLDCRLFLLEMVSGSNR</sequence>
<comment type="caution">
    <text evidence="5">The sequence shown here is derived from an EMBL/GenBank/DDBJ whole genome shotgun (WGS) entry which is preliminary data.</text>
</comment>
<evidence type="ECO:0000256" key="3">
    <source>
        <dbReference type="PROSITE-ProRule" id="PRU00529"/>
    </source>
</evidence>
<dbReference type="Pfam" id="PF01170">
    <property type="entry name" value="UPF0020"/>
    <property type="match status" value="1"/>
</dbReference>
<dbReference type="PANTHER" id="PTHR47313:SF1">
    <property type="entry name" value="RIBOSOMAL RNA LARGE SUBUNIT METHYLTRANSFERASE K_L"/>
    <property type="match status" value="1"/>
</dbReference>
<dbReference type="Proteomes" id="UP000003019">
    <property type="component" value="Unassembled WGS sequence"/>
</dbReference>
<dbReference type="GO" id="GO:0003723">
    <property type="term" value="F:RNA binding"/>
    <property type="evidence" value="ECO:0007669"/>
    <property type="project" value="UniProtKB-UniRule"/>
</dbReference>
<evidence type="ECO:0000256" key="1">
    <source>
        <dbReference type="ARBA" id="ARBA00022603"/>
    </source>
</evidence>
<dbReference type="SMART" id="SM00981">
    <property type="entry name" value="THUMP"/>
    <property type="match status" value="1"/>
</dbReference>
<dbReference type="InterPro" id="IPR053943">
    <property type="entry name" value="RlmKL-like_Mtase_CS"/>
</dbReference>
<evidence type="ECO:0000256" key="2">
    <source>
        <dbReference type="ARBA" id="ARBA00022679"/>
    </source>
</evidence>
<dbReference type="Gene3D" id="3.40.50.150">
    <property type="entry name" value="Vaccinia Virus protein VP39"/>
    <property type="match status" value="1"/>
</dbReference>
<dbReference type="HOGENOM" id="CLU_032119_3_0_4"/>
<dbReference type="PROSITE" id="PS00092">
    <property type="entry name" value="N6_MTASE"/>
    <property type="match status" value="1"/>
</dbReference>
<dbReference type="SUPFAM" id="SSF53335">
    <property type="entry name" value="S-adenosyl-L-methionine-dependent methyltransferases"/>
    <property type="match status" value="1"/>
</dbReference>
<evidence type="ECO:0000313" key="5">
    <source>
        <dbReference type="EMBL" id="EGY53450.1"/>
    </source>
</evidence>
<dbReference type="PATRIC" id="fig|1032488.3.peg.348"/>
<keyword evidence="2" id="KW-0808">Transferase</keyword>
<dbReference type="InterPro" id="IPR004114">
    <property type="entry name" value="THUMP_dom"/>
</dbReference>
<keyword evidence="6" id="KW-1185">Reference proteome</keyword>
<evidence type="ECO:0000313" key="6">
    <source>
        <dbReference type="Proteomes" id="UP000003019"/>
    </source>
</evidence>
<dbReference type="Pfam" id="PF02926">
    <property type="entry name" value="THUMP"/>
    <property type="match status" value="1"/>
</dbReference>
<dbReference type="PANTHER" id="PTHR47313">
    <property type="entry name" value="RIBOSOMAL RNA LARGE SUBUNIT METHYLTRANSFERASE K/L"/>
    <property type="match status" value="1"/>
</dbReference>
<dbReference type="PROSITE" id="PS01261">
    <property type="entry name" value="UPF0020"/>
    <property type="match status" value="1"/>
</dbReference>
<dbReference type="InterPro" id="IPR000241">
    <property type="entry name" value="RlmKL-like_Mtase"/>
</dbReference>
<name>G4CFI6_9NEIS</name>
<dbReference type="InterPro" id="IPR002052">
    <property type="entry name" value="DNA_methylase_N6_adenine_CS"/>
</dbReference>
<gene>
    <name evidence="5" type="ORF">HMPREF9371_0375</name>
</gene>